<evidence type="ECO:0000256" key="2">
    <source>
        <dbReference type="SAM" id="MobiDB-lite"/>
    </source>
</evidence>
<keyword evidence="3" id="KW-0472">Membrane</keyword>
<organism evidence="4">
    <name type="scientific">uncultured marine bacterium HF10_29C11</name>
    <dbReference type="NCBI Taxonomy" id="415445"/>
    <lineage>
        <taxon>Bacteria</taxon>
        <taxon>environmental samples</taxon>
    </lineage>
</organism>
<feature type="region of interest" description="Disordered" evidence="2">
    <location>
        <begin position="508"/>
        <end position="656"/>
    </location>
</feature>
<dbReference type="GO" id="GO:0007155">
    <property type="term" value="P:cell adhesion"/>
    <property type="evidence" value="ECO:0007669"/>
    <property type="project" value="InterPro"/>
</dbReference>
<feature type="compositionally biased region" description="Acidic residues" evidence="2">
    <location>
        <begin position="624"/>
        <end position="650"/>
    </location>
</feature>
<dbReference type="EMBL" id="EF089401">
    <property type="protein sequence ID" value="ABL97808.1"/>
    <property type="molecule type" value="Genomic_DNA"/>
</dbReference>
<accession>A4GI97</accession>
<evidence type="ECO:0000256" key="3">
    <source>
        <dbReference type="SAM" id="Phobius"/>
    </source>
</evidence>
<dbReference type="PANTHER" id="PTHR35580:SF1">
    <property type="entry name" value="PHYTASE-LIKE DOMAIN-CONTAINING PROTEIN"/>
    <property type="match status" value="1"/>
</dbReference>
<gene>
    <name evidence="4" type="ORF">ALOHA_HF1029C11.0035</name>
</gene>
<keyword evidence="3" id="KW-1133">Transmembrane helix</keyword>
<feature type="compositionally biased region" description="Acidic residues" evidence="2">
    <location>
        <begin position="588"/>
        <end position="604"/>
    </location>
</feature>
<dbReference type="InterPro" id="IPR028974">
    <property type="entry name" value="TSP_type-3_rpt"/>
</dbReference>
<name>A4GI97_9BACT</name>
<feature type="compositionally biased region" description="Polar residues" evidence="2">
    <location>
        <begin position="562"/>
        <end position="578"/>
    </location>
</feature>
<dbReference type="AlphaFoldDB" id="A4GI97"/>
<keyword evidence="3" id="KW-0812">Transmembrane</keyword>
<protein>
    <submittedName>
        <fullName evidence="4">Uncharacterized protein</fullName>
    </submittedName>
</protein>
<dbReference type="Gene3D" id="4.10.1080.10">
    <property type="entry name" value="TSP type-3 repeat"/>
    <property type="match status" value="2"/>
</dbReference>
<dbReference type="PANTHER" id="PTHR35580">
    <property type="entry name" value="CELL SURFACE GLYCOPROTEIN (S-LAYER PROTEIN)-LIKE PROTEIN"/>
    <property type="match status" value="1"/>
</dbReference>
<dbReference type="InterPro" id="IPR003367">
    <property type="entry name" value="Thrombospondin_3-like_rpt"/>
</dbReference>
<evidence type="ECO:0000256" key="1">
    <source>
        <dbReference type="ARBA" id="ARBA00022729"/>
    </source>
</evidence>
<keyword evidence="1" id="KW-0732">Signal</keyword>
<proteinExistence type="predicted"/>
<sequence>MRTRLNALSAVFLVSLLVCSVAVSQLYSPEQLEETLEDEPALLESLARSSPATILTSGSGQANEDGEHILALPNGGWVVGMSQWTNSTLTYGTHTLSPSSPFNAGGLGEFYLAKMDEKGAWTGFISADHSMGSGGTSVLTDVAIGMAGEIFVSGYFYGEIAFGPPGPNTMISNLNAGYHYEGFVARADPMGNWMWASSFSTLVNGTGEFSEASALAVDMMGDLFVTGEFSGETDFGGMSINATSPDVFVAKFDGNMGTLSWVINGGGIGTDRVFDMSTTPSGGVKLATMTDGISQWGTTSYIANGNLDAVIVEIDPNGAVLGTTGIGTSNQITAVLKIHVDAGGNTYMAGTFDGTISSGGWTATSSYGGNDIFVAKSATNQANSWALVSGTSGTDEPQGLVVTSTGAVVFGGYLTATFTAGPKSISNSNHDGFVVGLSNTGSVNWIEKVGGSQYDYVWAMAVNGSDYVGAAGSFSGSMTHKGVSITSSGGRDLFTWVFDPANLIDTDGDGVLDSAPDNCPTVPNSDQANTDGDSQGDACDSDDDNDGLTDSFPDNCPRNGEFNWTSSRDFNDPASSTDWDNDGCKDDSSEDTDDDNDGVLDVDDSCPRTSYSPPRPTWVSDSTTDNDGDGCRDSDEDTDDDGDGFEDAADDCPTVVGTSTLGTEGCIDSDGDMWSDTTDDCPTEFGNSTEGGLNACPDMDGDGWADSIDDMPMNPTVWSDSDDDGYGDNLGSMPQDACPDTPGTSSIDRYGCVDADADGYSSPTQGWGVDSGADAFPSDSTQWGDFDEDGFGDNYGNASWTDRPENWLGVFKDGAQDQDACPMQPGTSWQNGILGCPDSDGDGWWDVQDAFPVEPTQWLDVDGDGYGDNASGVDADACPNIGGNSTVDRLGCIDTDGDGRSDPELSWTVVNGADEFRLEPTQWFDTDADGYGDEIDGFEGDQCPAVYGLSFNDRFGCPDTDRDGWSDPDADWTVEDGADYYINDPLANVYVEPVIVESEEENFFTSPLMLAVYGVSVLILAGLVFMMTRSKKETVGKQFAQIPTQQPIMQQQMQMLAAQINPYQQPVPTQTYAQAAVPPPVVQPDPAMDYYNGLLSQGYTPEQASMYTKQYFPQFNN</sequence>
<feature type="compositionally biased region" description="Polar residues" evidence="2">
    <location>
        <begin position="521"/>
        <end position="530"/>
    </location>
</feature>
<reference evidence="4" key="1">
    <citation type="journal article" date="2007" name="Environ. Microbiol.">
        <title>Proteorhodopsin photosystem gene clusters exhibit co-evolutionary trends and shared ancestry among diverse marine microbial phyla.</title>
        <authorList>
            <person name="McCarren J."/>
            <person name="Delong E.F."/>
        </authorList>
    </citation>
    <scope>NUCLEOTIDE SEQUENCE</scope>
</reference>
<evidence type="ECO:0000313" key="4">
    <source>
        <dbReference type="EMBL" id="ABL97808.1"/>
    </source>
</evidence>
<dbReference type="InterPro" id="IPR052918">
    <property type="entry name" value="Motility_Chemotaxis_Reg"/>
</dbReference>
<dbReference type="Pfam" id="PF02412">
    <property type="entry name" value="TSP_3"/>
    <property type="match status" value="2"/>
</dbReference>
<dbReference type="GO" id="GO:0005509">
    <property type="term" value="F:calcium ion binding"/>
    <property type="evidence" value="ECO:0007669"/>
    <property type="project" value="InterPro"/>
</dbReference>
<feature type="transmembrane region" description="Helical" evidence="3">
    <location>
        <begin position="1008"/>
        <end position="1028"/>
    </location>
</feature>